<dbReference type="CDD" id="cd00121">
    <property type="entry name" value="MATH"/>
    <property type="match status" value="1"/>
</dbReference>
<keyword evidence="3" id="KW-1185">Reference proteome</keyword>
<dbReference type="PROSITE" id="PS50144">
    <property type="entry name" value="MATH"/>
    <property type="match status" value="1"/>
</dbReference>
<name>A0A5J9SPG7_9POAL</name>
<evidence type="ECO:0000313" key="2">
    <source>
        <dbReference type="EMBL" id="TVU00881.1"/>
    </source>
</evidence>
<dbReference type="Pfam" id="PF22486">
    <property type="entry name" value="MATH_2"/>
    <property type="match status" value="1"/>
</dbReference>
<feature type="non-terminal residue" evidence="2">
    <location>
        <position position="1"/>
    </location>
</feature>
<evidence type="ECO:0000313" key="3">
    <source>
        <dbReference type="Proteomes" id="UP000324897"/>
    </source>
</evidence>
<dbReference type="PANTHER" id="PTHR26379:SF187">
    <property type="entry name" value="OS07G0655300 PROTEIN"/>
    <property type="match status" value="1"/>
</dbReference>
<comment type="caution">
    <text evidence="2">The sequence shown here is derived from an EMBL/GenBank/DDBJ whole genome shotgun (WGS) entry which is preliminary data.</text>
</comment>
<sequence length="103" mass="11419">MGINKCVNSSPFSIDGRDWNISLYPDGWNDEDKASYVSANLNLLSGPVGVKVKFSLSLLGKSDREEKLVKGQTYTFDRIIGYGWAKFMEKSKLKPLSASSAHN</sequence>
<evidence type="ECO:0000259" key="1">
    <source>
        <dbReference type="PROSITE" id="PS50144"/>
    </source>
</evidence>
<feature type="domain" description="MATH" evidence="1">
    <location>
        <begin position="1"/>
        <end position="103"/>
    </location>
</feature>
<dbReference type="GO" id="GO:0016567">
    <property type="term" value="P:protein ubiquitination"/>
    <property type="evidence" value="ECO:0007669"/>
    <property type="project" value="InterPro"/>
</dbReference>
<protein>
    <recommendedName>
        <fullName evidence="1">MATH domain-containing protein</fullName>
    </recommendedName>
</protein>
<accession>A0A5J9SPG7</accession>
<dbReference type="AlphaFoldDB" id="A0A5J9SPG7"/>
<dbReference type="EMBL" id="RWGY01000531">
    <property type="protein sequence ID" value="TVU00881.1"/>
    <property type="molecule type" value="Genomic_DNA"/>
</dbReference>
<reference evidence="2 3" key="1">
    <citation type="journal article" date="2019" name="Sci. Rep.">
        <title>A high-quality genome of Eragrostis curvula grass provides insights into Poaceae evolution and supports new strategies to enhance forage quality.</title>
        <authorList>
            <person name="Carballo J."/>
            <person name="Santos B.A.C.M."/>
            <person name="Zappacosta D."/>
            <person name="Garbus I."/>
            <person name="Selva J.P."/>
            <person name="Gallo C.A."/>
            <person name="Diaz A."/>
            <person name="Albertini E."/>
            <person name="Caccamo M."/>
            <person name="Echenique V."/>
        </authorList>
    </citation>
    <scope>NUCLEOTIDE SEQUENCE [LARGE SCALE GENOMIC DNA]</scope>
    <source>
        <strain evidence="3">cv. Victoria</strain>
        <tissue evidence="2">Leaf</tissue>
    </source>
</reference>
<gene>
    <name evidence="2" type="ORF">EJB05_53683</name>
</gene>
<dbReference type="PANTHER" id="PTHR26379">
    <property type="entry name" value="BTB/POZ AND MATH DOMAIN-CONTAINING PROTEIN 1"/>
    <property type="match status" value="1"/>
</dbReference>
<dbReference type="InterPro" id="IPR045005">
    <property type="entry name" value="BPM1-6"/>
</dbReference>
<proteinExistence type="predicted"/>
<dbReference type="Gene3D" id="2.60.210.10">
    <property type="entry name" value="Apoptosis, Tumor Necrosis Factor Receptor Associated Protein 2, Chain A"/>
    <property type="match status" value="1"/>
</dbReference>
<dbReference type="Gramene" id="TVU00881">
    <property type="protein sequence ID" value="TVU00881"/>
    <property type="gene ID" value="EJB05_53683"/>
</dbReference>
<organism evidence="2 3">
    <name type="scientific">Eragrostis curvula</name>
    <name type="common">weeping love grass</name>
    <dbReference type="NCBI Taxonomy" id="38414"/>
    <lineage>
        <taxon>Eukaryota</taxon>
        <taxon>Viridiplantae</taxon>
        <taxon>Streptophyta</taxon>
        <taxon>Embryophyta</taxon>
        <taxon>Tracheophyta</taxon>
        <taxon>Spermatophyta</taxon>
        <taxon>Magnoliopsida</taxon>
        <taxon>Liliopsida</taxon>
        <taxon>Poales</taxon>
        <taxon>Poaceae</taxon>
        <taxon>PACMAD clade</taxon>
        <taxon>Chloridoideae</taxon>
        <taxon>Eragrostideae</taxon>
        <taxon>Eragrostidinae</taxon>
        <taxon>Eragrostis</taxon>
    </lineage>
</organism>
<dbReference type="InterPro" id="IPR002083">
    <property type="entry name" value="MATH/TRAF_dom"/>
</dbReference>
<dbReference type="InterPro" id="IPR008974">
    <property type="entry name" value="TRAF-like"/>
</dbReference>
<dbReference type="SUPFAM" id="SSF49599">
    <property type="entry name" value="TRAF domain-like"/>
    <property type="match status" value="1"/>
</dbReference>
<dbReference type="Proteomes" id="UP000324897">
    <property type="component" value="Unassembled WGS sequence"/>
</dbReference>